<gene>
    <name evidence="1" type="ORF">S01H4_63259</name>
</gene>
<sequence>MGAVVEVKYFNSFVLKKTTAEQQPVWNGSLGIPSGLGGYKVVSDVVEPEN</sequence>
<protein>
    <submittedName>
        <fullName evidence="1">Uncharacterized protein</fullName>
    </submittedName>
</protein>
<comment type="caution">
    <text evidence="1">The sequence shown here is derived from an EMBL/GenBank/DDBJ whole genome shotgun (WGS) entry which is preliminary data.</text>
</comment>
<accession>X1CX46</accession>
<dbReference type="AlphaFoldDB" id="X1CX46"/>
<feature type="non-terminal residue" evidence="1">
    <location>
        <position position="50"/>
    </location>
</feature>
<evidence type="ECO:0000313" key="1">
    <source>
        <dbReference type="EMBL" id="GAH13056.1"/>
    </source>
</evidence>
<proteinExistence type="predicted"/>
<name>X1CX46_9ZZZZ</name>
<reference evidence="1" key="1">
    <citation type="journal article" date="2014" name="Front. Microbiol.">
        <title>High frequency of phylogenetically diverse reductive dehalogenase-homologous genes in deep subseafloor sedimentary metagenomes.</title>
        <authorList>
            <person name="Kawai M."/>
            <person name="Futagami T."/>
            <person name="Toyoda A."/>
            <person name="Takaki Y."/>
            <person name="Nishi S."/>
            <person name="Hori S."/>
            <person name="Arai W."/>
            <person name="Tsubouchi T."/>
            <person name="Morono Y."/>
            <person name="Uchiyama I."/>
            <person name="Ito T."/>
            <person name="Fujiyama A."/>
            <person name="Inagaki F."/>
            <person name="Takami H."/>
        </authorList>
    </citation>
    <scope>NUCLEOTIDE SEQUENCE</scope>
    <source>
        <strain evidence="1">Expedition CK06-06</strain>
    </source>
</reference>
<dbReference type="EMBL" id="BART01037992">
    <property type="protein sequence ID" value="GAH13056.1"/>
    <property type="molecule type" value="Genomic_DNA"/>
</dbReference>
<organism evidence="1">
    <name type="scientific">marine sediment metagenome</name>
    <dbReference type="NCBI Taxonomy" id="412755"/>
    <lineage>
        <taxon>unclassified sequences</taxon>
        <taxon>metagenomes</taxon>
        <taxon>ecological metagenomes</taxon>
    </lineage>
</organism>